<dbReference type="HOGENOM" id="CLU_005632_1_0_0"/>
<dbReference type="Pfam" id="PF07587">
    <property type="entry name" value="PSD1"/>
    <property type="match status" value="1"/>
</dbReference>
<dbReference type="InterPro" id="IPR009056">
    <property type="entry name" value="Cyt_c-like_dom"/>
</dbReference>
<feature type="chain" id="PRO_5003036241" description="Cytochrome c domain-containing protein" evidence="6">
    <location>
        <begin position="29"/>
        <end position="1048"/>
    </location>
</feature>
<evidence type="ECO:0000256" key="1">
    <source>
        <dbReference type="ARBA" id="ARBA00022617"/>
    </source>
</evidence>
<dbReference type="InterPro" id="IPR011444">
    <property type="entry name" value="DUF1549"/>
</dbReference>
<protein>
    <recommendedName>
        <fullName evidence="7">Cytochrome c domain-containing protein</fullName>
    </recommendedName>
</protein>
<evidence type="ECO:0000256" key="5">
    <source>
        <dbReference type="SAM" id="Coils"/>
    </source>
</evidence>
<dbReference type="SUPFAM" id="SSF46626">
    <property type="entry name" value="Cytochrome c"/>
    <property type="match status" value="1"/>
</dbReference>
<accession>D2R6Z6</accession>
<evidence type="ECO:0000256" key="2">
    <source>
        <dbReference type="ARBA" id="ARBA00022723"/>
    </source>
</evidence>
<dbReference type="InterPro" id="IPR022655">
    <property type="entry name" value="DUF1553"/>
</dbReference>
<proteinExistence type="predicted"/>
<feature type="signal peptide" evidence="6">
    <location>
        <begin position="1"/>
        <end position="28"/>
    </location>
</feature>
<dbReference type="STRING" id="530564.Psta_4557"/>
<dbReference type="GO" id="GO:0046872">
    <property type="term" value="F:metal ion binding"/>
    <property type="evidence" value="ECO:0007669"/>
    <property type="project" value="UniProtKB-KW"/>
</dbReference>
<evidence type="ECO:0000256" key="3">
    <source>
        <dbReference type="ARBA" id="ARBA00023004"/>
    </source>
</evidence>
<dbReference type="InterPro" id="IPR011429">
    <property type="entry name" value="Cyt_c_Planctomycete-type"/>
</dbReference>
<evidence type="ECO:0000259" key="7">
    <source>
        <dbReference type="PROSITE" id="PS51007"/>
    </source>
</evidence>
<dbReference type="PANTHER" id="PTHR35889">
    <property type="entry name" value="CYCLOINULO-OLIGOSACCHARIDE FRUCTANOTRANSFERASE-RELATED"/>
    <property type="match status" value="1"/>
</dbReference>
<dbReference type="Pfam" id="PF07635">
    <property type="entry name" value="PSCyt1"/>
    <property type="match status" value="1"/>
</dbReference>
<dbReference type="EMBL" id="CP001848">
    <property type="protein sequence ID" value="ADB19199.1"/>
    <property type="molecule type" value="Genomic_DNA"/>
</dbReference>
<evidence type="ECO:0000256" key="4">
    <source>
        <dbReference type="PROSITE-ProRule" id="PRU00433"/>
    </source>
</evidence>
<dbReference type="AlphaFoldDB" id="D2R6Z6"/>
<gene>
    <name evidence="8" type="ordered locus">Psta_4557</name>
</gene>
<evidence type="ECO:0000313" key="9">
    <source>
        <dbReference type="Proteomes" id="UP000001887"/>
    </source>
</evidence>
<sequence length="1048" mass="115926" precursor="true">MLHASWWRAARMVFASATALLFCSWSLADEPAPAATAPGGKHLDFGRDIRLILSDNCFKCHGFDEKQRAAGLRLDQFEGATAALESGAKAIEPGKPEASELIARILSDDPSVQMPPPESGKKLTAEQKELLRRWISEGAEYQPHWSFVPPQRTAPPSVRDAAKARGPIDQFLLAKLEERGMTFVEPADRVTLLRRVTLDLTGLPPTMAEVDAFLADTSPEAYEKVVDRLLLSPRYGEHMARYWLDAARYGDTHGLHFDNERSLWPYRDWVIASYNKNQPFDQFTIEQLAGDLLENATPEQKVATGFNRCNVSTSEGGSINDEVLVRYGVDRVETTSTVFMGLTMGCAVCHDHKFDPLTQKDFYSLFAFFSGVAENAMDGNALSPPPIMKLASDDQQKKLAELDEQLKTTENERKTTLASLEYVDPGETADGNTSEPKDFVWIDDEAPAGAQLQGNTPWQFITEKEGPVHSGAKATTRKADGLSQHFFTGATATLSIGEGDKLFAYVYLDPTNPPKEVMLQFNDGNWEHRCYWGDNSIDWGAAGTASRIEMGPLPKTGEWVRLEVEAAKVGLAPGAALNGWAFTQNGGTVYWDTAGIVTRTPQLGRSFESLAAWQSYEKSQAKSSIPKPIKDLIAKEADKQTDDDKAKIREYFLENIHKSSKEKLQAFVKRTEELKAEKTKVEGAIPTSLVMAEMEKPRETFVLIRGAYDKKGDKVDAGTPGALPPMAESLPKNRLGLAKWLVDPNHPLTARVAVNRYWQNLFGAGIVKTSEDFGAQGQSPTHPELLDWLAREYIESGWNTKHMMKLMVMSTAYQQSSKITADLLAKDPANEWLSRGPRFRLDAEAIRDAALFASGLLVEERGGRGVRPYQPGGIWEAVAFQGSNTQNYKRDEGTALFRRSIYTFWKRTAPPASLTTFDAPSREACVVRRARTNTPLQALVLMNDEQYVEAARKLAERSMKEGGTAAADQLKFAFRIATGRVPTEAEQAVLLRMYEAHLADYTADKPAAEKLIATGASPRDASLDVTSLAAMTMVSNLVLNLDEVVTKE</sequence>
<keyword evidence="6" id="KW-0732">Signal</keyword>
<evidence type="ECO:0000256" key="6">
    <source>
        <dbReference type="SAM" id="SignalP"/>
    </source>
</evidence>
<dbReference type="Pfam" id="PF07583">
    <property type="entry name" value="PSCyt2"/>
    <property type="match status" value="1"/>
</dbReference>
<dbReference type="GO" id="GO:0020037">
    <property type="term" value="F:heme binding"/>
    <property type="evidence" value="ECO:0007669"/>
    <property type="project" value="InterPro"/>
</dbReference>
<keyword evidence="1 4" id="KW-0349">Heme</keyword>
<dbReference type="InterPro" id="IPR036909">
    <property type="entry name" value="Cyt_c-like_dom_sf"/>
</dbReference>
<evidence type="ECO:0000313" key="8">
    <source>
        <dbReference type="EMBL" id="ADB19199.1"/>
    </source>
</evidence>
<feature type="coiled-coil region" evidence="5">
    <location>
        <begin position="392"/>
        <end position="419"/>
    </location>
</feature>
<feature type="domain" description="Cytochrome c" evidence="7">
    <location>
        <begin position="34"/>
        <end position="139"/>
    </location>
</feature>
<dbReference type="PANTHER" id="PTHR35889:SF3">
    <property type="entry name" value="F-BOX DOMAIN-CONTAINING PROTEIN"/>
    <property type="match status" value="1"/>
</dbReference>
<reference evidence="8 9" key="1">
    <citation type="journal article" date="2009" name="Stand. Genomic Sci.">
        <title>Complete genome sequence of Pirellula staleyi type strain (ATCC 27377).</title>
        <authorList>
            <person name="Clum A."/>
            <person name="Tindall B.J."/>
            <person name="Sikorski J."/>
            <person name="Ivanova N."/>
            <person name="Mavrommatis K."/>
            <person name="Lucas S."/>
            <person name="Glavina del Rio T."/>
            <person name="Nolan M."/>
            <person name="Chen F."/>
            <person name="Tice H."/>
            <person name="Pitluck S."/>
            <person name="Cheng J.F."/>
            <person name="Chertkov O."/>
            <person name="Brettin T."/>
            <person name="Han C."/>
            <person name="Detter J.C."/>
            <person name="Kuske C."/>
            <person name="Bruce D."/>
            <person name="Goodwin L."/>
            <person name="Ovchinikova G."/>
            <person name="Pati A."/>
            <person name="Mikhailova N."/>
            <person name="Chen A."/>
            <person name="Palaniappan K."/>
            <person name="Land M."/>
            <person name="Hauser L."/>
            <person name="Chang Y.J."/>
            <person name="Jeffries C.D."/>
            <person name="Chain P."/>
            <person name="Rohde M."/>
            <person name="Goker M."/>
            <person name="Bristow J."/>
            <person name="Eisen J.A."/>
            <person name="Markowitz V."/>
            <person name="Hugenholtz P."/>
            <person name="Kyrpides N.C."/>
            <person name="Klenk H.P."/>
            <person name="Lapidus A."/>
        </authorList>
    </citation>
    <scope>NUCLEOTIDE SEQUENCE [LARGE SCALE GENOMIC DNA]</scope>
    <source>
        <strain evidence="9">ATCC 27377 / DSM 6068 / ICPB 4128</strain>
    </source>
</reference>
<dbReference type="PROSITE" id="PS51007">
    <property type="entry name" value="CYTC"/>
    <property type="match status" value="1"/>
</dbReference>
<keyword evidence="5" id="KW-0175">Coiled coil</keyword>
<dbReference type="KEGG" id="psl:Psta_4557"/>
<keyword evidence="2 4" id="KW-0479">Metal-binding</keyword>
<organism evidence="8 9">
    <name type="scientific">Pirellula staleyi (strain ATCC 27377 / DSM 6068 / ICPB 4128)</name>
    <name type="common">Pirella staleyi</name>
    <dbReference type="NCBI Taxonomy" id="530564"/>
    <lineage>
        <taxon>Bacteria</taxon>
        <taxon>Pseudomonadati</taxon>
        <taxon>Planctomycetota</taxon>
        <taxon>Planctomycetia</taxon>
        <taxon>Pirellulales</taxon>
        <taxon>Pirellulaceae</taxon>
        <taxon>Pirellula</taxon>
    </lineage>
</organism>
<dbReference type="GO" id="GO:0009055">
    <property type="term" value="F:electron transfer activity"/>
    <property type="evidence" value="ECO:0007669"/>
    <property type="project" value="InterPro"/>
</dbReference>
<name>D2R6Z6_PIRSD</name>
<keyword evidence="9" id="KW-1185">Reference proteome</keyword>
<dbReference type="eggNOG" id="COG2010">
    <property type="taxonomic scope" value="Bacteria"/>
</dbReference>
<keyword evidence="3 4" id="KW-0408">Iron</keyword>
<dbReference type="Proteomes" id="UP000001887">
    <property type="component" value="Chromosome"/>
</dbReference>